<evidence type="ECO:0000256" key="7">
    <source>
        <dbReference type="ARBA" id="ARBA00022989"/>
    </source>
</evidence>
<organism evidence="19 20">
    <name type="scientific">Sphaeramia orbicularis</name>
    <name type="common">orbiculate cardinalfish</name>
    <dbReference type="NCBI Taxonomy" id="375764"/>
    <lineage>
        <taxon>Eukaryota</taxon>
        <taxon>Metazoa</taxon>
        <taxon>Chordata</taxon>
        <taxon>Craniata</taxon>
        <taxon>Vertebrata</taxon>
        <taxon>Euteleostomi</taxon>
        <taxon>Actinopterygii</taxon>
        <taxon>Neopterygii</taxon>
        <taxon>Teleostei</taxon>
        <taxon>Neoteleostei</taxon>
        <taxon>Acanthomorphata</taxon>
        <taxon>Gobiaria</taxon>
        <taxon>Kurtiformes</taxon>
        <taxon>Apogonoidei</taxon>
        <taxon>Apogonidae</taxon>
        <taxon>Apogoninae</taxon>
        <taxon>Sphaeramia</taxon>
    </lineage>
</organism>
<dbReference type="FunCoup" id="A0A673AW16">
    <property type="interactions" value="978"/>
</dbReference>
<evidence type="ECO:0000256" key="6">
    <source>
        <dbReference type="ARBA" id="ARBA00022824"/>
    </source>
</evidence>
<reference evidence="19" key="2">
    <citation type="submission" date="2025-08" db="UniProtKB">
        <authorList>
            <consortium name="Ensembl"/>
        </authorList>
    </citation>
    <scope>IDENTIFICATION</scope>
</reference>
<keyword evidence="9" id="KW-0012">Acyltransferase</keyword>
<evidence type="ECO:0000256" key="15">
    <source>
        <dbReference type="ARBA" id="ARBA00049211"/>
    </source>
</evidence>
<comment type="similarity">
    <text evidence="3">Belongs to the membrane-bound acyltransferase family.</text>
</comment>
<evidence type="ECO:0000256" key="9">
    <source>
        <dbReference type="ARBA" id="ARBA00023315"/>
    </source>
</evidence>
<dbReference type="GO" id="GO:0071617">
    <property type="term" value="F:lysophospholipid acyltransferase activity"/>
    <property type="evidence" value="ECO:0007669"/>
    <property type="project" value="TreeGrafter"/>
</dbReference>
<comment type="catalytic activity">
    <reaction evidence="11">
        <text>(5Z,8Z,11Z,14Z)-eicosatetraenoyl-CoA + 1-hexadecanoyl-sn-glycero-3-phosphocholine = 1-hexadecanoyl-2-(5Z,8Z,11Z,14Z-eicosatetraenoyl)-sn-glycero-3-phosphocholine + CoA</text>
        <dbReference type="Rhea" id="RHEA:35999"/>
        <dbReference type="ChEBI" id="CHEBI:57287"/>
        <dbReference type="ChEBI" id="CHEBI:57368"/>
        <dbReference type="ChEBI" id="CHEBI:72998"/>
        <dbReference type="ChEBI" id="CHEBI:73003"/>
    </reaction>
    <physiologicalReaction direction="left-to-right" evidence="11">
        <dbReference type="Rhea" id="RHEA:36000"/>
    </physiologicalReaction>
</comment>
<keyword evidence="20" id="KW-1185">Reference proteome</keyword>
<comment type="catalytic activity">
    <reaction evidence="16">
        <text>1-octadecanoyl-sn-glycero-3-phospho-(1D-myo-inositol) + (5Z,8Z,11Z,14Z)-eicosatetraenoyl-CoA = 1-octadecanoyl-2-(5Z,8Z,11Z,14Z-eicosatetraenoyl)-sn-glycero-3-phospho-(1D-myo-inositol) + CoA</text>
        <dbReference type="Rhea" id="RHEA:36835"/>
        <dbReference type="ChEBI" id="CHEBI:57287"/>
        <dbReference type="ChEBI" id="CHEBI:57368"/>
        <dbReference type="ChEBI" id="CHEBI:74243"/>
        <dbReference type="ChEBI" id="CHEBI:133606"/>
    </reaction>
    <physiologicalReaction direction="left-to-right" evidence="16">
        <dbReference type="Rhea" id="RHEA:36836"/>
    </physiologicalReaction>
</comment>
<comment type="subcellular location">
    <subcellularLocation>
        <location evidence="1">Endoplasmic reticulum membrane</location>
        <topology evidence="1">Multi-pass membrane protein</topology>
    </subcellularLocation>
</comment>
<evidence type="ECO:0000256" key="16">
    <source>
        <dbReference type="ARBA" id="ARBA00049362"/>
    </source>
</evidence>
<dbReference type="PANTHER" id="PTHR13906">
    <property type="entry name" value="PORCUPINE"/>
    <property type="match status" value="1"/>
</dbReference>
<evidence type="ECO:0000256" key="5">
    <source>
        <dbReference type="ARBA" id="ARBA00022692"/>
    </source>
</evidence>
<evidence type="ECO:0000256" key="18">
    <source>
        <dbReference type="SAM" id="Phobius"/>
    </source>
</evidence>
<dbReference type="AlphaFoldDB" id="A0A673AW16"/>
<evidence type="ECO:0000256" key="3">
    <source>
        <dbReference type="ARBA" id="ARBA00010323"/>
    </source>
</evidence>
<reference evidence="19" key="3">
    <citation type="submission" date="2025-09" db="UniProtKB">
        <authorList>
            <consortium name="Ensembl"/>
        </authorList>
    </citation>
    <scope>IDENTIFICATION</scope>
</reference>
<evidence type="ECO:0000313" key="19">
    <source>
        <dbReference type="Ensembl" id="ENSSORP00005032532.1"/>
    </source>
</evidence>
<gene>
    <name evidence="19" type="primary">mboat7</name>
</gene>
<keyword evidence="8 18" id="KW-0472">Membrane</keyword>
<dbReference type="InParanoid" id="A0A673AW16"/>
<evidence type="ECO:0000256" key="14">
    <source>
        <dbReference type="ARBA" id="ARBA00041667"/>
    </source>
</evidence>
<evidence type="ECO:0000256" key="10">
    <source>
        <dbReference type="ARBA" id="ARBA00025707"/>
    </source>
</evidence>
<comment type="pathway">
    <text evidence="2">Lipid metabolism; phospholipid metabolism.</text>
</comment>
<dbReference type="Pfam" id="PF03062">
    <property type="entry name" value="MBOAT"/>
    <property type="match status" value="1"/>
</dbReference>
<keyword evidence="7 18" id="KW-1133">Transmembrane helix</keyword>
<evidence type="ECO:0000256" key="11">
    <source>
        <dbReference type="ARBA" id="ARBA00035964"/>
    </source>
</evidence>
<evidence type="ECO:0000256" key="8">
    <source>
        <dbReference type="ARBA" id="ARBA00023136"/>
    </source>
</evidence>
<keyword evidence="6" id="KW-0256">Endoplasmic reticulum</keyword>
<accession>A0A673AW16</accession>
<dbReference type="InterPro" id="IPR004299">
    <property type="entry name" value="MBOAT_fam"/>
</dbReference>
<dbReference type="InterPro" id="IPR049941">
    <property type="entry name" value="LPLAT_7/PORCN-like"/>
</dbReference>
<dbReference type="GO" id="GO:0044233">
    <property type="term" value="C:mitochondria-associated endoplasmic reticulum membrane contact site"/>
    <property type="evidence" value="ECO:0007669"/>
    <property type="project" value="TreeGrafter"/>
</dbReference>
<comment type="catalytic activity">
    <reaction evidence="12">
        <text>a 1-acyl-sn-glycero-3-phospho-(1D-myo-inositol) + an acyl-CoA = a 1,2-diacyl-sn-glycero-3-phospho-(1D-myo-inositol) + CoA</text>
        <dbReference type="Rhea" id="RHEA:33195"/>
        <dbReference type="ChEBI" id="CHEBI:57287"/>
        <dbReference type="ChEBI" id="CHEBI:57880"/>
        <dbReference type="ChEBI" id="CHEBI:58342"/>
        <dbReference type="ChEBI" id="CHEBI:64771"/>
    </reaction>
    <physiologicalReaction direction="left-to-right" evidence="12">
        <dbReference type="Rhea" id="RHEA:33196"/>
    </physiologicalReaction>
</comment>
<dbReference type="GO" id="GO:0006661">
    <property type="term" value="P:phosphatidylinositol biosynthetic process"/>
    <property type="evidence" value="ECO:0007669"/>
    <property type="project" value="TreeGrafter"/>
</dbReference>
<evidence type="ECO:0000256" key="17">
    <source>
        <dbReference type="ARBA" id="ARBA00093678"/>
    </source>
</evidence>
<dbReference type="Ensembl" id="ENSSORT00005033423.1">
    <property type="protein sequence ID" value="ENSSORP00005032532.1"/>
    <property type="gene ID" value="ENSSORG00005015439.1"/>
</dbReference>
<evidence type="ECO:0000256" key="2">
    <source>
        <dbReference type="ARBA" id="ARBA00005074"/>
    </source>
</evidence>
<sequence>MKMSDELVYLGVLAASIPIGFLFRYLSPPVKQGAALLLGLFIAITHLENIHAINVQHAPALSLSWTFVYLLFFRLVTWLVFRLRPLLCTVSTQREEGSELFAKSPVIGGLSQEPTLYDILSYSYCYVGIMTVSPFFRFQTYVDWLQQPSPQTLPGRVPCLQRLKLVPVYGALFLTVNYVFPLAYVRTEEFLDQNFFFRFFYMIVVFFVFRMRFYAAWCGAEAGCISAGLGCYPEKALSKPGGGPTVNYNPGPAEESYDFKTIQNIDCYNTDFCVKVRHGMRYWNMTVQWWLHHYIYPNAPFKAYTLRAGWTMFISAYWHGLHAGYYLSFLTIPLCIAAESAMEASVRAKLGPGGQNIFDWIHWFLKMRAYDYMCMGFVLLKASDTINYWTSIYFTMHIIAICCIIVGRVLKGGKRDGRRVDKRNEVRERTRTSRRKNWSKNGLNRKDEVDFIWTF</sequence>
<comment type="pathway">
    <text evidence="10">Phospholipid metabolism.</text>
</comment>
<feature type="transmembrane region" description="Helical" evidence="18">
    <location>
        <begin position="388"/>
        <end position="410"/>
    </location>
</feature>
<keyword evidence="5 18" id="KW-0812">Transmembrane</keyword>
<comment type="catalytic activity">
    <reaction evidence="15">
        <text>a 1-acyl-sn-glycero-3-phospho-(1D-myo-inositol) + (5Z,8Z,11Z,14Z)-eicosatetraenoyl-CoA = a 1-acyl-2-(5Z,8Z,11Z,14Z-eicosatetraenoyl)-sn-glycero-3-phospho-(1D-myo-inositol) + CoA</text>
        <dbReference type="Rhea" id="RHEA:37015"/>
        <dbReference type="ChEBI" id="CHEBI:57287"/>
        <dbReference type="ChEBI" id="CHEBI:57368"/>
        <dbReference type="ChEBI" id="CHEBI:64771"/>
        <dbReference type="ChEBI" id="CHEBI:75243"/>
    </reaction>
    <physiologicalReaction direction="left-to-right" evidence="15">
        <dbReference type="Rhea" id="RHEA:37016"/>
    </physiologicalReaction>
</comment>
<evidence type="ECO:0000256" key="12">
    <source>
        <dbReference type="ARBA" id="ARBA00036730"/>
    </source>
</evidence>
<dbReference type="GO" id="GO:0030258">
    <property type="term" value="P:lipid modification"/>
    <property type="evidence" value="ECO:0007669"/>
    <property type="project" value="TreeGrafter"/>
</dbReference>
<proteinExistence type="inferred from homology"/>
<dbReference type="GO" id="GO:0005789">
    <property type="term" value="C:endoplasmic reticulum membrane"/>
    <property type="evidence" value="ECO:0007669"/>
    <property type="project" value="UniProtKB-SubCell"/>
</dbReference>
<evidence type="ECO:0000256" key="1">
    <source>
        <dbReference type="ARBA" id="ARBA00004477"/>
    </source>
</evidence>
<protein>
    <recommendedName>
        <fullName evidence="14">Leukocyte receptor cluster member 4</fullName>
    </recommendedName>
    <alternativeName>
        <fullName evidence="17">Lysophospholipid acyltransferase 7</fullName>
    </alternativeName>
    <alternativeName>
        <fullName evidence="13">Membrane-bound O-acyltransferase domain-containing protein 7</fullName>
    </alternativeName>
</protein>
<dbReference type="PANTHER" id="PTHR13906:SF16">
    <property type="entry name" value="LYSOPHOSPHOLIPID ACYLTRANSFERASE 7"/>
    <property type="match status" value="1"/>
</dbReference>
<evidence type="ECO:0000313" key="20">
    <source>
        <dbReference type="Proteomes" id="UP000472271"/>
    </source>
</evidence>
<name>A0A673AW16_9TELE</name>
<reference evidence="19" key="1">
    <citation type="submission" date="2019-06" db="EMBL/GenBank/DDBJ databases">
        <authorList>
            <consortium name="Wellcome Sanger Institute Data Sharing"/>
        </authorList>
    </citation>
    <scope>NUCLEOTIDE SEQUENCE [LARGE SCALE GENOMIC DNA]</scope>
</reference>
<feature type="transmembrane region" description="Helical" evidence="18">
    <location>
        <begin position="196"/>
        <end position="217"/>
    </location>
</feature>
<feature type="transmembrane region" description="Helical" evidence="18">
    <location>
        <begin position="166"/>
        <end position="184"/>
    </location>
</feature>
<feature type="transmembrane region" description="Helical" evidence="18">
    <location>
        <begin position="62"/>
        <end position="81"/>
    </location>
</feature>
<feature type="transmembrane region" description="Helical" evidence="18">
    <location>
        <begin position="7"/>
        <end position="26"/>
    </location>
</feature>
<keyword evidence="4" id="KW-0808">Transferase</keyword>
<dbReference type="Proteomes" id="UP000472271">
    <property type="component" value="Chromosome 16"/>
</dbReference>
<evidence type="ECO:0000256" key="4">
    <source>
        <dbReference type="ARBA" id="ARBA00022679"/>
    </source>
</evidence>
<evidence type="ECO:0000256" key="13">
    <source>
        <dbReference type="ARBA" id="ARBA00041626"/>
    </source>
</evidence>